<accession>A0ABP4F246</accession>
<dbReference type="RefSeq" id="WP_343908260.1">
    <property type="nucleotide sequence ID" value="NZ_BAAAJE010000015.1"/>
</dbReference>
<reference evidence="2" key="1">
    <citation type="journal article" date="2019" name="Int. J. Syst. Evol. Microbiol.">
        <title>The Global Catalogue of Microorganisms (GCM) 10K type strain sequencing project: providing services to taxonomists for standard genome sequencing and annotation.</title>
        <authorList>
            <consortium name="The Broad Institute Genomics Platform"/>
            <consortium name="The Broad Institute Genome Sequencing Center for Infectious Disease"/>
            <person name="Wu L."/>
            <person name="Ma J."/>
        </authorList>
    </citation>
    <scope>NUCLEOTIDE SEQUENCE [LARGE SCALE GENOMIC DNA]</scope>
    <source>
        <strain evidence="2">JCM 11813</strain>
    </source>
</reference>
<evidence type="ECO:0000313" key="1">
    <source>
        <dbReference type="EMBL" id="GAA1148212.1"/>
    </source>
</evidence>
<protein>
    <recommendedName>
        <fullName evidence="3">Universal stress protein</fullName>
    </recommendedName>
</protein>
<gene>
    <name evidence="1" type="ORF">GCM10009606_28660</name>
</gene>
<dbReference type="EMBL" id="BAAAJE010000015">
    <property type="protein sequence ID" value="GAA1148212.1"/>
    <property type="molecule type" value="Genomic_DNA"/>
</dbReference>
<dbReference type="Gene3D" id="3.40.50.12370">
    <property type="match status" value="1"/>
</dbReference>
<organism evidence="1 2">
    <name type="scientific">Nocardioides aquiterrae</name>
    <dbReference type="NCBI Taxonomy" id="203799"/>
    <lineage>
        <taxon>Bacteria</taxon>
        <taxon>Bacillati</taxon>
        <taxon>Actinomycetota</taxon>
        <taxon>Actinomycetes</taxon>
        <taxon>Propionibacteriales</taxon>
        <taxon>Nocardioidaceae</taxon>
        <taxon>Nocardioides</taxon>
    </lineage>
</organism>
<evidence type="ECO:0000313" key="2">
    <source>
        <dbReference type="Proteomes" id="UP001499979"/>
    </source>
</evidence>
<proteinExistence type="predicted"/>
<keyword evidence="2" id="KW-1185">Reference proteome</keyword>
<comment type="caution">
    <text evidence="1">The sequence shown here is derived from an EMBL/GenBank/DDBJ whole genome shotgun (WGS) entry which is preliminary data.</text>
</comment>
<name>A0ABP4F246_9ACTN</name>
<dbReference type="Proteomes" id="UP001499979">
    <property type="component" value="Unassembled WGS sequence"/>
</dbReference>
<evidence type="ECO:0008006" key="3">
    <source>
        <dbReference type="Google" id="ProtNLM"/>
    </source>
</evidence>
<sequence>MTAVTLAADQRAILVVVPDGDAEALLRYATWEALLHGCALHLVHPHSPGDRARAERRVAAAVADAELMAGPGVPVEGRATPGTAASSELAAAGETRLVVVRRQDAPALLADLAGAAPALAAVPPGWTLVPDDRRPVLLGVSDPARARALVACGLEIARVHETSLRVLYAWHAPDSYEAELLDEARGSRSLVLSRTAPEATICRVLPESPCPVVLLP</sequence>